<protein>
    <submittedName>
        <fullName evidence="2">Uncharacterized protein</fullName>
    </submittedName>
</protein>
<dbReference type="AlphaFoldDB" id="A0AAW0FVN8"/>
<dbReference type="EMBL" id="JASBNA010000026">
    <property type="protein sequence ID" value="KAK7684217.1"/>
    <property type="molecule type" value="Genomic_DNA"/>
</dbReference>
<dbReference type="Proteomes" id="UP001385951">
    <property type="component" value="Unassembled WGS sequence"/>
</dbReference>
<evidence type="ECO:0000313" key="3">
    <source>
        <dbReference type="Proteomes" id="UP001385951"/>
    </source>
</evidence>
<name>A0AAW0FVN8_9APHY</name>
<keyword evidence="3" id="KW-1185">Reference proteome</keyword>
<evidence type="ECO:0000256" key="1">
    <source>
        <dbReference type="SAM" id="MobiDB-lite"/>
    </source>
</evidence>
<organism evidence="2 3">
    <name type="scientific">Cerrena zonata</name>
    <dbReference type="NCBI Taxonomy" id="2478898"/>
    <lineage>
        <taxon>Eukaryota</taxon>
        <taxon>Fungi</taxon>
        <taxon>Dikarya</taxon>
        <taxon>Basidiomycota</taxon>
        <taxon>Agaricomycotina</taxon>
        <taxon>Agaricomycetes</taxon>
        <taxon>Polyporales</taxon>
        <taxon>Cerrenaceae</taxon>
        <taxon>Cerrena</taxon>
    </lineage>
</organism>
<comment type="caution">
    <text evidence="2">The sequence shown here is derived from an EMBL/GenBank/DDBJ whole genome shotgun (WGS) entry which is preliminary data.</text>
</comment>
<sequence>MLEPEDSEAAEAEGAAEEVVPTDDVDVVAGYVVHEAEVEATKVETIADKLEDMTS</sequence>
<evidence type="ECO:0000313" key="2">
    <source>
        <dbReference type="EMBL" id="KAK7684217.1"/>
    </source>
</evidence>
<reference evidence="2 3" key="1">
    <citation type="submission" date="2022-09" db="EMBL/GenBank/DDBJ databases">
        <authorList>
            <person name="Palmer J.M."/>
        </authorList>
    </citation>
    <scope>NUCLEOTIDE SEQUENCE [LARGE SCALE GENOMIC DNA]</scope>
    <source>
        <strain evidence="2 3">DSM 7382</strain>
    </source>
</reference>
<feature type="region of interest" description="Disordered" evidence="1">
    <location>
        <begin position="1"/>
        <end position="21"/>
    </location>
</feature>
<accession>A0AAW0FVN8</accession>
<proteinExistence type="predicted"/>
<gene>
    <name evidence="2" type="ORF">QCA50_012541</name>
</gene>